<organism evidence="1 2">
    <name type="scientific">Paramecium pentaurelia</name>
    <dbReference type="NCBI Taxonomy" id="43138"/>
    <lineage>
        <taxon>Eukaryota</taxon>
        <taxon>Sar</taxon>
        <taxon>Alveolata</taxon>
        <taxon>Ciliophora</taxon>
        <taxon>Intramacronucleata</taxon>
        <taxon>Oligohymenophorea</taxon>
        <taxon>Peniculida</taxon>
        <taxon>Parameciidae</taxon>
        <taxon>Paramecium</taxon>
    </lineage>
</organism>
<protein>
    <submittedName>
        <fullName evidence="1">Uncharacterized protein</fullName>
    </submittedName>
</protein>
<proteinExistence type="predicted"/>
<accession>A0A8S1TPX9</accession>
<evidence type="ECO:0000313" key="2">
    <source>
        <dbReference type="Proteomes" id="UP000689195"/>
    </source>
</evidence>
<keyword evidence="2" id="KW-1185">Reference proteome</keyword>
<comment type="caution">
    <text evidence="1">The sequence shown here is derived from an EMBL/GenBank/DDBJ whole genome shotgun (WGS) entry which is preliminary data.</text>
</comment>
<dbReference type="AlphaFoldDB" id="A0A8S1TPX9"/>
<evidence type="ECO:0000313" key="1">
    <source>
        <dbReference type="EMBL" id="CAD8153597.1"/>
    </source>
</evidence>
<dbReference type="OrthoDB" id="309754at2759"/>
<dbReference type="EMBL" id="CAJJDO010000024">
    <property type="protein sequence ID" value="CAD8153597.1"/>
    <property type="molecule type" value="Genomic_DNA"/>
</dbReference>
<gene>
    <name evidence="1" type="ORF">PPENT_87.1.T0240304</name>
</gene>
<name>A0A8S1TPX9_9CILI</name>
<sequence length="346" mass="41514">MQNKSKAETKQNTIGLNPDGIFDLCDEFPVNDNDVCFEEYFWIENYILSPNQRYIAIFVRRNEVKIGSHSLKEYIIFILSLIDNEYIYYGEYIEEELEIQDYFFSANSKYLIQHKPTKLLYIKVLSKQNTREKQISSESFLSSESCGNINLLINNTTILTIQLENDFQQIKQFQYEIKFYQKLFSNFAIVESNDQTYIIYIQNQKILLRWNQQSPNNRYFWKSFIVQGQDYANKLRNLQTGKLIRNIHPKLGFRQFSQDQQSIYLFQIVERHPKIKKQKEKVQNIFSRFDILKGVNKQLNINIIPFENLQTLNNEYYIDYEDVEEVENGADKIKRLRYFHISKLTK</sequence>
<dbReference type="Proteomes" id="UP000689195">
    <property type="component" value="Unassembled WGS sequence"/>
</dbReference>
<reference evidence="1" key="1">
    <citation type="submission" date="2021-01" db="EMBL/GenBank/DDBJ databases">
        <authorList>
            <consortium name="Genoscope - CEA"/>
            <person name="William W."/>
        </authorList>
    </citation>
    <scope>NUCLEOTIDE SEQUENCE</scope>
</reference>